<dbReference type="EMBL" id="AP010904">
    <property type="protein sequence ID" value="BAH74573.1"/>
    <property type="molecule type" value="Genomic_DNA"/>
</dbReference>
<dbReference type="HOGENOM" id="CLU_2584025_0_0_7"/>
<dbReference type="STRING" id="573370.DMR_10820"/>
<organism evidence="1 2">
    <name type="scientific">Solidesulfovibrio magneticus (strain ATCC 700980 / DSM 13731 / RS-1)</name>
    <name type="common">Desulfovibrio magneticus</name>
    <dbReference type="NCBI Taxonomy" id="573370"/>
    <lineage>
        <taxon>Bacteria</taxon>
        <taxon>Pseudomonadati</taxon>
        <taxon>Thermodesulfobacteriota</taxon>
        <taxon>Desulfovibrionia</taxon>
        <taxon>Desulfovibrionales</taxon>
        <taxon>Desulfovibrionaceae</taxon>
        <taxon>Solidesulfovibrio</taxon>
    </lineage>
</organism>
<gene>
    <name evidence="1" type="ordered locus">DMR_10820</name>
</gene>
<reference evidence="1 2" key="1">
    <citation type="journal article" date="2009" name="Genome Res.">
        <title>Whole genome sequence of Desulfovibrio magneticus strain RS-1 revealed common gene clusters in magnetotactic bacteria.</title>
        <authorList>
            <person name="Nakazawa H."/>
            <person name="Arakaki A."/>
            <person name="Narita-Yamada S."/>
            <person name="Yashiro I."/>
            <person name="Jinno K."/>
            <person name="Aoki N."/>
            <person name="Tsuruyama A."/>
            <person name="Okamura Y."/>
            <person name="Tanikawa S."/>
            <person name="Fujita N."/>
            <person name="Takeyama H."/>
            <person name="Matsunaga T."/>
        </authorList>
    </citation>
    <scope>NUCLEOTIDE SEQUENCE [LARGE SCALE GENOMIC DNA]</scope>
    <source>
        <strain evidence="2">ATCC 700980 / DSM 13731 / RS-1</strain>
    </source>
</reference>
<dbReference type="KEGG" id="dma:DMR_10820"/>
<evidence type="ECO:0000313" key="2">
    <source>
        <dbReference type="Proteomes" id="UP000009071"/>
    </source>
</evidence>
<dbReference type="Proteomes" id="UP000009071">
    <property type="component" value="Chromosome"/>
</dbReference>
<protein>
    <submittedName>
        <fullName evidence="1">Uncharacterized protein</fullName>
    </submittedName>
</protein>
<name>C4XL34_SOLM1</name>
<accession>C4XL34</accession>
<dbReference type="AlphaFoldDB" id="C4XL34"/>
<keyword evidence="2" id="KW-1185">Reference proteome</keyword>
<proteinExistence type="predicted"/>
<sequence length="80" mass="9127">MQSLQRLSCWYGTWTKSRKRQEDTDMASIREHVETVFAALPFAERHLTREAREVLAEGGQAADASAVAAKRIDNRPRVRV</sequence>
<evidence type="ECO:0000313" key="1">
    <source>
        <dbReference type="EMBL" id="BAH74573.1"/>
    </source>
</evidence>